<proteinExistence type="predicted"/>
<sequence length="45" mass="5278">MRRTFVCIRLILHVMNKTSRLPLNIDDILSDFFGSFIVRWIAAVV</sequence>
<dbReference type="Proteomes" id="UP000012960">
    <property type="component" value="Unplaced"/>
</dbReference>
<keyword evidence="3" id="KW-1185">Reference proteome</keyword>
<evidence type="ECO:0000313" key="3">
    <source>
        <dbReference type="Proteomes" id="UP000012960"/>
    </source>
</evidence>
<evidence type="ECO:0000313" key="2">
    <source>
        <dbReference type="EnsemblPlants" id="Ma06_p14380.1"/>
    </source>
</evidence>
<reference evidence="2" key="2">
    <citation type="submission" date="2021-05" db="UniProtKB">
        <authorList>
            <consortium name="EnsemblPlants"/>
        </authorList>
    </citation>
    <scope>IDENTIFICATION</scope>
    <source>
        <strain evidence="2">subsp. malaccensis</strain>
    </source>
</reference>
<reference evidence="1" key="1">
    <citation type="submission" date="2021-03" db="EMBL/GenBank/DDBJ databases">
        <authorList>
            <consortium name="Genoscope - CEA"/>
            <person name="William W."/>
        </authorList>
    </citation>
    <scope>NUCLEOTIDE SEQUENCE</scope>
    <source>
        <strain evidence="1">Doubled-haploid Pahang</strain>
    </source>
</reference>
<dbReference type="EMBL" id="HG996471">
    <property type="protein sequence ID" value="CAG1846239.1"/>
    <property type="molecule type" value="Genomic_DNA"/>
</dbReference>
<gene>
    <name evidence="1" type="ORF">GSMUA_160360.1</name>
</gene>
<dbReference type="Gramene" id="Ma06_t14380.1">
    <property type="protein sequence ID" value="Ma06_p14380.1"/>
    <property type="gene ID" value="Ma06_g14380"/>
</dbReference>
<protein>
    <submittedName>
        <fullName evidence="1">(wild Malaysian banana) hypothetical protein</fullName>
    </submittedName>
</protein>
<evidence type="ECO:0000313" key="1">
    <source>
        <dbReference type="EMBL" id="CAG1846239.1"/>
    </source>
</evidence>
<dbReference type="AlphaFoldDB" id="A0A804JG65"/>
<accession>A0A804JG65</accession>
<dbReference type="EnsemblPlants" id="Ma06_t14380.1">
    <property type="protein sequence ID" value="Ma06_p14380.1"/>
    <property type="gene ID" value="Ma06_g14380"/>
</dbReference>
<name>A0A804JG65_MUSAM</name>
<organism evidence="2 3">
    <name type="scientific">Musa acuminata subsp. malaccensis</name>
    <name type="common">Wild banana</name>
    <name type="synonym">Musa malaccensis</name>
    <dbReference type="NCBI Taxonomy" id="214687"/>
    <lineage>
        <taxon>Eukaryota</taxon>
        <taxon>Viridiplantae</taxon>
        <taxon>Streptophyta</taxon>
        <taxon>Embryophyta</taxon>
        <taxon>Tracheophyta</taxon>
        <taxon>Spermatophyta</taxon>
        <taxon>Magnoliopsida</taxon>
        <taxon>Liliopsida</taxon>
        <taxon>Zingiberales</taxon>
        <taxon>Musaceae</taxon>
        <taxon>Musa</taxon>
    </lineage>
</organism>
<dbReference type="InParanoid" id="A0A804JG65"/>